<comment type="caution">
    <text evidence="1">The sequence shown here is derived from an EMBL/GenBank/DDBJ whole genome shotgun (WGS) entry which is preliminary data.</text>
</comment>
<dbReference type="EMBL" id="BSNK01000001">
    <property type="protein sequence ID" value="GLQ22864.1"/>
    <property type="molecule type" value="Genomic_DNA"/>
</dbReference>
<reference evidence="1" key="1">
    <citation type="journal article" date="2014" name="Int. J. Syst. Evol. Microbiol.">
        <title>Complete genome of a new Firmicutes species belonging to the dominant human colonic microbiota ('Ruminococcus bicirculans') reveals two chromosomes and a selective capacity to utilize plant glucans.</title>
        <authorList>
            <consortium name="NISC Comparative Sequencing Program"/>
            <person name="Wegmann U."/>
            <person name="Louis P."/>
            <person name="Goesmann A."/>
            <person name="Henrissat B."/>
            <person name="Duncan S.H."/>
            <person name="Flint H.J."/>
        </authorList>
    </citation>
    <scope>NUCLEOTIDE SEQUENCE</scope>
    <source>
        <strain evidence="1">NBRC 108219</strain>
    </source>
</reference>
<dbReference type="Proteomes" id="UP001161391">
    <property type="component" value="Unassembled WGS sequence"/>
</dbReference>
<gene>
    <name evidence="1" type="ORF">GCM10007853_07380</name>
</gene>
<keyword evidence="2" id="KW-1185">Reference proteome</keyword>
<evidence type="ECO:0000313" key="2">
    <source>
        <dbReference type="Proteomes" id="UP001161391"/>
    </source>
</evidence>
<name>A0ABQ5V5Q1_9PROT</name>
<accession>A0ABQ5V5Q1</accession>
<protein>
    <submittedName>
        <fullName evidence="1">Uncharacterized protein</fullName>
    </submittedName>
</protein>
<evidence type="ECO:0000313" key="1">
    <source>
        <dbReference type="EMBL" id="GLQ22864.1"/>
    </source>
</evidence>
<proteinExistence type="predicted"/>
<reference evidence="1" key="2">
    <citation type="submission" date="2023-01" db="EMBL/GenBank/DDBJ databases">
        <title>Draft genome sequence of Algimonas ampicilliniresistens strain NBRC 108219.</title>
        <authorList>
            <person name="Sun Q."/>
            <person name="Mori K."/>
        </authorList>
    </citation>
    <scope>NUCLEOTIDE SEQUENCE</scope>
    <source>
        <strain evidence="1">NBRC 108219</strain>
    </source>
</reference>
<organism evidence="1 2">
    <name type="scientific">Algimonas ampicilliniresistens</name>
    <dbReference type="NCBI Taxonomy" id="1298735"/>
    <lineage>
        <taxon>Bacteria</taxon>
        <taxon>Pseudomonadati</taxon>
        <taxon>Pseudomonadota</taxon>
        <taxon>Alphaproteobacteria</taxon>
        <taxon>Maricaulales</taxon>
        <taxon>Robiginitomaculaceae</taxon>
        <taxon>Algimonas</taxon>
    </lineage>
</organism>
<sequence length="67" mass="7502">MSLTLGERGYDYGTDFQSGGLKTAKCRTARDFRVEQAGMSQNVIERPRGITPPNMGKEVHLTKMRLV</sequence>